<feature type="domain" description="Acid ceramidase N-terminal" evidence="2">
    <location>
        <begin position="6"/>
        <end position="68"/>
    </location>
</feature>
<protein>
    <recommendedName>
        <fullName evidence="1">ceramidase</fullName>
        <ecNumber evidence="1">3.5.1.23</ecNumber>
    </recommendedName>
</protein>
<dbReference type="GeneID" id="37261016"/>
<dbReference type="GO" id="GO:0017040">
    <property type="term" value="F:N-acylsphingosine amidohydrolase activity"/>
    <property type="evidence" value="ECO:0007669"/>
    <property type="project" value="UniProtKB-EC"/>
</dbReference>
<dbReference type="EMBL" id="LN649231">
    <property type="protein sequence ID" value="CEI69300.1"/>
    <property type="molecule type" value="Genomic_DNA"/>
</dbReference>
<dbReference type="OrthoDB" id="5273684at2759"/>
<dbReference type="PANTHER" id="PTHR28583">
    <property type="entry name" value="ACID AMIDASE"/>
    <property type="match status" value="1"/>
</dbReference>
<reference evidence="4" key="1">
    <citation type="submission" date="2014-10" db="EMBL/GenBank/DDBJ databases">
        <authorList>
            <person name="King R."/>
        </authorList>
    </citation>
    <scope>NUCLEOTIDE SEQUENCE [LARGE SCALE GENOMIC DNA]</scope>
    <source>
        <strain evidence="4">A3/5</strain>
    </source>
</reference>
<dbReference type="Pfam" id="PF15508">
    <property type="entry name" value="NAAA-beta"/>
    <property type="match status" value="1"/>
</dbReference>
<dbReference type="EC" id="3.5.1.23" evidence="1"/>
<dbReference type="STRING" id="56646.A0A2L2U1R7"/>
<dbReference type="Gene3D" id="3.60.60.10">
    <property type="entry name" value="Penicillin V Acylase, Chain A"/>
    <property type="match status" value="1"/>
</dbReference>
<sequence>MSEASNIPKFTVNLSQPPEDRYNHIIPHFQQSIDSCNLSWLYWILLMDLAGSSIGNHIATVSRYILRRVYSNEETAELAGISKGMNMPMHILVAFNVLLDLLLGCTSGGVRTFDSPISKGRTRMLHFRTLDWGMESLRHIVVELDFVRHAGGPVVATAITYLGYVGVLTGVRKGLSISLNFRPCHARETIRQRLSFRWNQAMVVLGHRQSISSALRDILLDESAEADNKTETSRDFTDTAAQGVSDEYVQRILSRLSTSKSSAAYLILCQPERVFLVEKDNKAANIRDSDTFLTACNHDMKHEDDPSLLREAAAELEQADDALGMADLVGLSVDRKRHLEGLWRERTSACQRRYKQERDVVTQRDVIKFLKDDEIKNEETHYAVIMDPKDGTITWRKKYEVEESSSD</sequence>
<dbReference type="AlphaFoldDB" id="A0A2L2U1R7"/>
<evidence type="ECO:0000313" key="4">
    <source>
        <dbReference type="Proteomes" id="UP000245910"/>
    </source>
</evidence>
<evidence type="ECO:0000259" key="2">
    <source>
        <dbReference type="Pfam" id="PF15508"/>
    </source>
</evidence>
<proteinExistence type="predicted"/>
<dbReference type="Proteomes" id="UP000245910">
    <property type="component" value="Chromosome III"/>
</dbReference>
<dbReference type="KEGG" id="fvn:FVRRES_09377"/>
<accession>A0A2L2U1R7</accession>
<dbReference type="PANTHER" id="PTHR28583:SF1">
    <property type="entry name" value="ACID CERAMIDASE"/>
    <property type="match status" value="1"/>
</dbReference>
<name>A0A2L2U1R7_9HYPO</name>
<dbReference type="RefSeq" id="XP_025593015.1">
    <property type="nucleotide sequence ID" value="XM_025738234.2"/>
</dbReference>
<evidence type="ECO:0000313" key="3">
    <source>
        <dbReference type="EMBL" id="CEI69300.1"/>
    </source>
</evidence>
<dbReference type="InterPro" id="IPR029130">
    <property type="entry name" value="Acid_ceramidase_N"/>
</dbReference>
<organism evidence="3 4">
    <name type="scientific">Fusarium venenatum</name>
    <dbReference type="NCBI Taxonomy" id="56646"/>
    <lineage>
        <taxon>Eukaryota</taxon>
        <taxon>Fungi</taxon>
        <taxon>Dikarya</taxon>
        <taxon>Ascomycota</taxon>
        <taxon>Pezizomycotina</taxon>
        <taxon>Sordariomycetes</taxon>
        <taxon>Hypocreomycetidae</taxon>
        <taxon>Hypocreales</taxon>
        <taxon>Nectriaceae</taxon>
        <taxon>Fusarium</taxon>
    </lineage>
</organism>
<keyword evidence="4" id="KW-1185">Reference proteome</keyword>
<evidence type="ECO:0000256" key="1">
    <source>
        <dbReference type="ARBA" id="ARBA00011891"/>
    </source>
</evidence>